<feature type="region of interest" description="Disordered" evidence="7">
    <location>
        <begin position="643"/>
        <end position="699"/>
    </location>
</feature>
<keyword evidence="4 11" id="KW-0067">ATP-binding</keyword>
<evidence type="ECO:0000256" key="5">
    <source>
        <dbReference type="ARBA" id="ARBA00022989"/>
    </source>
</evidence>
<accession>A0ABZ1Q7P1</accession>
<dbReference type="Gene3D" id="3.40.50.300">
    <property type="entry name" value="P-loop containing nucleotide triphosphate hydrolases"/>
    <property type="match status" value="1"/>
</dbReference>
<evidence type="ECO:0000256" key="4">
    <source>
        <dbReference type="ARBA" id="ARBA00022840"/>
    </source>
</evidence>
<evidence type="ECO:0000313" key="11">
    <source>
        <dbReference type="EMBL" id="WUN78644.1"/>
    </source>
</evidence>
<dbReference type="PANTHER" id="PTHR43394:SF1">
    <property type="entry name" value="ATP-BINDING CASSETTE SUB-FAMILY B MEMBER 10, MITOCHONDRIAL"/>
    <property type="match status" value="1"/>
</dbReference>
<evidence type="ECO:0000259" key="10">
    <source>
        <dbReference type="PROSITE" id="PS50929"/>
    </source>
</evidence>
<dbReference type="GeneID" id="95496183"/>
<dbReference type="InterPro" id="IPR036640">
    <property type="entry name" value="ABC1_TM_sf"/>
</dbReference>
<keyword evidence="3" id="KW-0547">Nucleotide-binding</keyword>
<keyword evidence="5 8" id="KW-1133">Transmembrane helix</keyword>
<evidence type="ECO:0000256" key="7">
    <source>
        <dbReference type="SAM" id="MobiDB-lite"/>
    </source>
</evidence>
<dbReference type="PANTHER" id="PTHR43394">
    <property type="entry name" value="ATP-DEPENDENT PERMEASE MDL1, MITOCHONDRIAL"/>
    <property type="match status" value="1"/>
</dbReference>
<dbReference type="SUPFAM" id="SSF90123">
    <property type="entry name" value="ABC transporter transmembrane region"/>
    <property type="match status" value="1"/>
</dbReference>
<dbReference type="EMBL" id="CP108036">
    <property type="protein sequence ID" value="WUN78644.1"/>
    <property type="molecule type" value="Genomic_DNA"/>
</dbReference>
<dbReference type="InterPro" id="IPR011527">
    <property type="entry name" value="ABC1_TM_dom"/>
</dbReference>
<evidence type="ECO:0000256" key="6">
    <source>
        <dbReference type="ARBA" id="ARBA00023136"/>
    </source>
</evidence>
<feature type="transmembrane region" description="Helical" evidence="8">
    <location>
        <begin position="110"/>
        <end position="129"/>
    </location>
</feature>
<feature type="domain" description="ABC transporter" evidence="9">
    <location>
        <begin position="392"/>
        <end position="639"/>
    </location>
</feature>
<dbReference type="InterPro" id="IPR003439">
    <property type="entry name" value="ABC_transporter-like_ATP-bd"/>
</dbReference>
<name>A0ABZ1Q7P1_9ACTN</name>
<proteinExistence type="predicted"/>
<evidence type="ECO:0000313" key="12">
    <source>
        <dbReference type="Proteomes" id="UP001432312"/>
    </source>
</evidence>
<dbReference type="Gene3D" id="1.20.1560.10">
    <property type="entry name" value="ABC transporter type 1, transmembrane domain"/>
    <property type="match status" value="1"/>
</dbReference>
<feature type="transmembrane region" description="Helical" evidence="8">
    <location>
        <begin position="186"/>
        <end position="206"/>
    </location>
</feature>
<dbReference type="InterPro" id="IPR027417">
    <property type="entry name" value="P-loop_NTPase"/>
</dbReference>
<dbReference type="CDD" id="cd03228">
    <property type="entry name" value="ABCC_MRP_Like"/>
    <property type="match status" value="1"/>
</dbReference>
<evidence type="ECO:0000256" key="3">
    <source>
        <dbReference type="ARBA" id="ARBA00022741"/>
    </source>
</evidence>
<dbReference type="Pfam" id="PF00005">
    <property type="entry name" value="ABC_tran"/>
    <property type="match status" value="1"/>
</dbReference>
<keyword evidence="12" id="KW-1185">Reference proteome</keyword>
<dbReference type="InterPro" id="IPR039421">
    <property type="entry name" value="Type_1_exporter"/>
</dbReference>
<evidence type="ECO:0000256" key="8">
    <source>
        <dbReference type="SAM" id="Phobius"/>
    </source>
</evidence>
<feature type="compositionally biased region" description="Polar residues" evidence="7">
    <location>
        <begin position="685"/>
        <end position="699"/>
    </location>
</feature>
<dbReference type="PROSITE" id="PS50929">
    <property type="entry name" value="ABC_TM1F"/>
    <property type="match status" value="1"/>
</dbReference>
<dbReference type="Proteomes" id="UP001432312">
    <property type="component" value="Chromosome"/>
</dbReference>
<comment type="subcellular location">
    <subcellularLocation>
        <location evidence="1">Cell membrane</location>
        <topology evidence="1">Multi-pass membrane protein</topology>
    </subcellularLocation>
</comment>
<sequence>MRLLKRPTALQPAVSASERRLFGGPLRYDAGWSNHDYARLEGRLLSTLRSMPRMVAGTLRLAWDTDRPALLTVAAAEAGQGVTSAVGLLVLSEVLRTLLGAGTPAERLHAAMPALAAGALVAVLGAVLASRSTAAAGRLEPKIERAAHEQYLKAAVEVELEAIEDGEFRRLLDSAQWGPPSARRTVGACVATLGGIISLVATAGVLTVLHPLLLPMLLLIAAPRGWGAMRVAQRRYLSVITWVEHVRAARLIGQLLISRTSAPEVRVHGVGRYLLGHYRNMAEVAETEATRLAKDKAATELLAAALSGAAALVTYGAMVALIVTGRMDLAVAGTAVIAVRTGSASLGALVATTNTLHEESLYVRDLERFVAEAGRRAIPDGGLPLPERLGTVRLEDVRFSYPDRDEPALDGISLTIEAGTVVALVGENGSGKSTLVKLLAGLHLPDSGSLTWDGVEVRNADREQVFDRVALLTQDFERWPVTARTNIAIGRPGAEGSEEAVERAAEVVAAARYAGADRVVEKLPNGYETLLARVFRGASELSGGQWQKFGLARTRFRDARVIVVDEPTSALDPEAEIAAFDSIRGLTGPQRAVILVTHRMSGVRYADVIYVLHEGRLVEQGGHEELLELGGRYASMFRMQAEQFAQQTPSPTPTPTPSPSQASSQTPAPSPSPSRPRSGSGSSPIPRQTGASPNDTSVT</sequence>
<feature type="transmembrane region" description="Helical" evidence="8">
    <location>
        <begin position="212"/>
        <end position="229"/>
    </location>
</feature>
<keyword evidence="2 8" id="KW-0812">Transmembrane</keyword>
<evidence type="ECO:0000259" key="9">
    <source>
        <dbReference type="PROSITE" id="PS50893"/>
    </source>
</evidence>
<dbReference type="SUPFAM" id="SSF52540">
    <property type="entry name" value="P-loop containing nucleoside triphosphate hydrolases"/>
    <property type="match status" value="1"/>
</dbReference>
<dbReference type="RefSeq" id="WP_328739007.1">
    <property type="nucleotide sequence ID" value="NZ_CP108036.1"/>
</dbReference>
<keyword evidence="6 8" id="KW-0472">Membrane</keyword>
<evidence type="ECO:0000256" key="2">
    <source>
        <dbReference type="ARBA" id="ARBA00022692"/>
    </source>
</evidence>
<feature type="transmembrane region" description="Helical" evidence="8">
    <location>
        <begin position="301"/>
        <end position="323"/>
    </location>
</feature>
<gene>
    <name evidence="11" type="ORF">OHA91_09080</name>
</gene>
<organism evidence="11 12">
    <name type="scientific">Streptomyces erythrochromogenes</name>
    <dbReference type="NCBI Taxonomy" id="285574"/>
    <lineage>
        <taxon>Bacteria</taxon>
        <taxon>Bacillati</taxon>
        <taxon>Actinomycetota</taxon>
        <taxon>Actinomycetes</taxon>
        <taxon>Kitasatosporales</taxon>
        <taxon>Streptomycetaceae</taxon>
        <taxon>Streptomyces</taxon>
    </lineage>
</organism>
<evidence type="ECO:0000256" key="1">
    <source>
        <dbReference type="ARBA" id="ARBA00004651"/>
    </source>
</evidence>
<dbReference type="InterPro" id="IPR003593">
    <property type="entry name" value="AAA+_ATPase"/>
</dbReference>
<protein>
    <submittedName>
        <fullName evidence="11">ABC transporter ATP-binding protein/permease</fullName>
    </submittedName>
</protein>
<reference evidence="11" key="1">
    <citation type="submission" date="2022-10" db="EMBL/GenBank/DDBJ databases">
        <title>The complete genomes of actinobacterial strains from the NBC collection.</title>
        <authorList>
            <person name="Joergensen T.S."/>
            <person name="Alvarez Arevalo M."/>
            <person name="Sterndorff E.B."/>
            <person name="Faurdal D."/>
            <person name="Vuksanovic O."/>
            <person name="Mourched A.-S."/>
            <person name="Charusanti P."/>
            <person name="Shaw S."/>
            <person name="Blin K."/>
            <person name="Weber T."/>
        </authorList>
    </citation>
    <scope>NUCLEOTIDE SEQUENCE</scope>
    <source>
        <strain evidence="11">NBC_00303</strain>
    </source>
</reference>
<dbReference type="GO" id="GO:0005524">
    <property type="term" value="F:ATP binding"/>
    <property type="evidence" value="ECO:0007669"/>
    <property type="project" value="UniProtKB-KW"/>
</dbReference>
<dbReference type="PROSITE" id="PS50893">
    <property type="entry name" value="ABC_TRANSPORTER_2"/>
    <property type="match status" value="1"/>
</dbReference>
<feature type="compositionally biased region" description="Low complexity" evidence="7">
    <location>
        <begin position="675"/>
        <end position="684"/>
    </location>
</feature>
<dbReference type="SMART" id="SM00382">
    <property type="entry name" value="AAA"/>
    <property type="match status" value="1"/>
</dbReference>
<feature type="domain" description="ABC transmembrane type-1" evidence="10">
    <location>
        <begin position="193"/>
        <end position="358"/>
    </location>
</feature>